<dbReference type="Pfam" id="PF07963">
    <property type="entry name" value="N_methyl"/>
    <property type="match status" value="1"/>
</dbReference>
<dbReference type="GO" id="GO:0015627">
    <property type="term" value="C:type II protein secretion system complex"/>
    <property type="evidence" value="ECO:0007669"/>
    <property type="project" value="InterPro"/>
</dbReference>
<gene>
    <name evidence="12" type="primary">comGC</name>
    <name evidence="12" type="ORF">BBEV_1283</name>
</gene>
<evidence type="ECO:0000256" key="7">
    <source>
        <dbReference type="ARBA" id="ARBA00023136"/>
    </source>
</evidence>
<evidence type="ECO:0000313" key="12">
    <source>
        <dbReference type="EMBL" id="AOM82648.1"/>
    </source>
</evidence>
<keyword evidence="7 10" id="KW-0472">Membrane</keyword>
<feature type="chain" id="PRO_5035524598" description="ComG operon protein 3" evidence="11">
    <location>
        <begin position="10"/>
        <end position="105"/>
    </location>
</feature>
<accession>A0A1D7QUL4</accession>
<evidence type="ECO:0000256" key="3">
    <source>
        <dbReference type="ARBA" id="ARBA00022475"/>
    </source>
</evidence>
<keyword evidence="8 10" id="KW-0178">Competence</keyword>
<dbReference type="InterPro" id="IPR045584">
    <property type="entry name" value="Pilin-like"/>
</dbReference>
<evidence type="ECO:0000256" key="10">
    <source>
        <dbReference type="PIRNR" id="PIRNR029928"/>
    </source>
</evidence>
<dbReference type="KEGG" id="bbev:BBEV_1283"/>
<sequence>MRMLKNDKGFTLIEMMIVLVVISILLLALIPNMTKNQSIASDKGCEATVELVQAQVMAYKIDDGNYPQDLKVLNTEGYSDEIVCQGNAVIEYDPTTGEVSLESND</sequence>
<dbReference type="PATRIC" id="fig|632773.3.peg.1357"/>
<name>A0A1D7QUL4_9BACI</name>
<reference evidence="12 13" key="1">
    <citation type="submission" date="2015-08" db="EMBL/GenBank/DDBJ databases">
        <title>The complete genome sequence of Bacillus beveridgei MLTeJB.</title>
        <authorList>
            <person name="Hanson T.E."/>
            <person name="Mesa C."/>
            <person name="Basesman S.M."/>
            <person name="Oremland R.S."/>
        </authorList>
    </citation>
    <scope>NUCLEOTIDE SEQUENCE [LARGE SCALE GENOMIC DNA]</scope>
    <source>
        <strain evidence="12 13">MLTeJB</strain>
    </source>
</reference>
<dbReference type="GO" id="GO:0015628">
    <property type="term" value="P:protein secretion by the type II secretion system"/>
    <property type="evidence" value="ECO:0007669"/>
    <property type="project" value="InterPro"/>
</dbReference>
<dbReference type="OrthoDB" id="1798043at2"/>
<organism evidence="12 13">
    <name type="scientific">Salisediminibacterium beveridgei</name>
    <dbReference type="NCBI Taxonomy" id="632773"/>
    <lineage>
        <taxon>Bacteria</taxon>
        <taxon>Bacillati</taxon>
        <taxon>Bacillota</taxon>
        <taxon>Bacilli</taxon>
        <taxon>Bacillales</taxon>
        <taxon>Bacillaceae</taxon>
        <taxon>Salisediminibacterium</taxon>
    </lineage>
</organism>
<dbReference type="SUPFAM" id="SSF54523">
    <property type="entry name" value="Pili subunits"/>
    <property type="match status" value="1"/>
</dbReference>
<evidence type="ECO:0000313" key="13">
    <source>
        <dbReference type="Proteomes" id="UP000094463"/>
    </source>
</evidence>
<evidence type="ECO:0000256" key="5">
    <source>
        <dbReference type="ARBA" id="ARBA00022692"/>
    </source>
</evidence>
<comment type="subcellular location">
    <subcellularLocation>
        <location evidence="1">Cell membrane</location>
        <topology evidence="1">Single-pass membrane protein</topology>
    </subcellularLocation>
    <subcellularLocation>
        <location evidence="2">Cell surface</location>
    </subcellularLocation>
</comment>
<feature type="transmembrane region" description="Helical" evidence="10">
    <location>
        <begin position="12"/>
        <end position="30"/>
    </location>
</feature>
<dbReference type="InterPro" id="IPR012902">
    <property type="entry name" value="N_methyl_site"/>
</dbReference>
<keyword evidence="4 11" id="KW-0488">Methylation</keyword>
<dbReference type="InterPro" id="IPR000983">
    <property type="entry name" value="Bac_GSPG_pilin"/>
</dbReference>
<comment type="subunit">
    <text evidence="10">Homodimer.</text>
</comment>
<evidence type="ECO:0000256" key="2">
    <source>
        <dbReference type="ARBA" id="ARBA00004241"/>
    </source>
</evidence>
<dbReference type="PROSITE" id="PS00409">
    <property type="entry name" value="PROKAR_NTER_METHYL"/>
    <property type="match status" value="1"/>
</dbReference>
<protein>
    <recommendedName>
        <fullName evidence="10">ComG operon protein 3</fullName>
    </recommendedName>
</protein>
<keyword evidence="3 10" id="KW-1003">Cell membrane</keyword>
<dbReference type="STRING" id="632773.BBEV_1283"/>
<evidence type="ECO:0000256" key="1">
    <source>
        <dbReference type="ARBA" id="ARBA00004162"/>
    </source>
</evidence>
<dbReference type="PRINTS" id="PR00813">
    <property type="entry name" value="BCTERIALGSPG"/>
</dbReference>
<dbReference type="GO" id="GO:0009986">
    <property type="term" value="C:cell surface"/>
    <property type="evidence" value="ECO:0007669"/>
    <property type="project" value="UniProtKB-SubCell"/>
</dbReference>
<feature type="propeptide" id="PRO_5035524597" evidence="11">
    <location>
        <begin position="1"/>
        <end position="9"/>
    </location>
</feature>
<dbReference type="Proteomes" id="UP000094463">
    <property type="component" value="Chromosome"/>
</dbReference>
<dbReference type="InterPro" id="IPR016940">
    <property type="entry name" value="ComGC"/>
</dbReference>
<evidence type="ECO:0000256" key="8">
    <source>
        <dbReference type="ARBA" id="ARBA00023287"/>
    </source>
</evidence>
<dbReference type="NCBIfam" id="TIGR02532">
    <property type="entry name" value="IV_pilin_GFxxxE"/>
    <property type="match status" value="1"/>
</dbReference>
<proteinExistence type="inferred from homology"/>
<dbReference type="EMBL" id="CP012502">
    <property type="protein sequence ID" value="AOM82648.1"/>
    <property type="molecule type" value="Genomic_DNA"/>
</dbReference>
<evidence type="ECO:0000256" key="6">
    <source>
        <dbReference type="ARBA" id="ARBA00022989"/>
    </source>
</evidence>
<dbReference type="NCBIfam" id="NF040999">
    <property type="entry name" value="pilin_ComGC"/>
    <property type="match status" value="1"/>
</dbReference>
<keyword evidence="13" id="KW-1185">Reference proteome</keyword>
<dbReference type="GO" id="GO:0005886">
    <property type="term" value="C:plasma membrane"/>
    <property type="evidence" value="ECO:0007669"/>
    <property type="project" value="UniProtKB-SubCell"/>
</dbReference>
<dbReference type="PIRSF" id="PIRSF029928">
    <property type="entry name" value="Late_competence_ComGC"/>
    <property type="match status" value="1"/>
</dbReference>
<keyword evidence="5 10" id="KW-0812">Transmembrane</keyword>
<dbReference type="GO" id="GO:0030420">
    <property type="term" value="P:establishment of competence for transformation"/>
    <property type="evidence" value="ECO:0007669"/>
    <property type="project" value="UniProtKB-UniRule"/>
</dbReference>
<keyword evidence="10" id="KW-0813">Transport</keyword>
<evidence type="ECO:0000256" key="9">
    <source>
        <dbReference type="ARBA" id="ARBA00043982"/>
    </source>
</evidence>
<evidence type="ECO:0000256" key="4">
    <source>
        <dbReference type="ARBA" id="ARBA00022481"/>
    </source>
</evidence>
<dbReference type="RefSeq" id="WP_069364711.1">
    <property type="nucleotide sequence ID" value="NZ_CP012502.1"/>
</dbReference>
<evidence type="ECO:0000256" key="11">
    <source>
        <dbReference type="PIRSR" id="PIRSR029928-50"/>
    </source>
</evidence>
<feature type="modified residue" description="N-methylphenylalanine" evidence="11">
    <location>
        <position position="10"/>
    </location>
</feature>
<keyword evidence="6 10" id="KW-1133">Transmembrane helix</keyword>
<comment type="function">
    <text evidence="10">Required for transformation and DNA binding.</text>
</comment>
<dbReference type="AlphaFoldDB" id="A0A1D7QUL4"/>
<comment type="similarity">
    <text evidence="9 10">Belongs to the ComGC family.</text>
</comment>
<dbReference type="Gene3D" id="3.30.700.10">
    <property type="entry name" value="Glycoprotein, Type 4 Pilin"/>
    <property type="match status" value="1"/>
</dbReference>